<keyword evidence="5" id="KW-1185">Reference proteome</keyword>
<dbReference type="RefSeq" id="WP_244805032.1">
    <property type="nucleotide sequence ID" value="NZ_JALIEA010000017.1"/>
</dbReference>
<protein>
    <submittedName>
        <fullName evidence="4">O-methyltransferase</fullName>
    </submittedName>
</protein>
<organism evidence="4 5">
    <name type="scientific">Corynebacterium kalidii</name>
    <dbReference type="NCBI Taxonomy" id="2931982"/>
    <lineage>
        <taxon>Bacteria</taxon>
        <taxon>Bacillati</taxon>
        <taxon>Actinomycetota</taxon>
        <taxon>Actinomycetes</taxon>
        <taxon>Mycobacteriales</taxon>
        <taxon>Corynebacteriaceae</taxon>
        <taxon>Corynebacterium</taxon>
    </lineage>
</organism>
<evidence type="ECO:0000256" key="1">
    <source>
        <dbReference type="ARBA" id="ARBA00022603"/>
    </source>
</evidence>
<evidence type="ECO:0000256" key="2">
    <source>
        <dbReference type="ARBA" id="ARBA00022679"/>
    </source>
</evidence>
<dbReference type="SUPFAM" id="SSF53335">
    <property type="entry name" value="S-adenosyl-L-methionine-dependent methyltransferases"/>
    <property type="match status" value="1"/>
</dbReference>
<proteinExistence type="predicted"/>
<evidence type="ECO:0000256" key="3">
    <source>
        <dbReference type="ARBA" id="ARBA00022691"/>
    </source>
</evidence>
<dbReference type="Proteomes" id="UP001139207">
    <property type="component" value="Unassembled WGS sequence"/>
</dbReference>
<keyword evidence="3" id="KW-0949">S-adenosyl-L-methionine</keyword>
<name>A0A9X2B2X9_9CORY</name>
<keyword evidence="1" id="KW-0489">Methyltransferase</keyword>
<dbReference type="EMBL" id="JALIEA010000017">
    <property type="protein sequence ID" value="MCJ7859305.1"/>
    <property type="molecule type" value="Genomic_DNA"/>
</dbReference>
<sequence>MNAESRSALDAVRDYVNGTAATDESLDAARDSAAEYGLLTPDAMTGEFLTFLAAQITTPSPTAVVMSPAYGVIGLHLFAGFADNGHVTCIDPEVQHQSLARSAFSLAGIRPNAYRFLPSAPLVGVSRLATDAYDIIVSQSMIEHLSATVDAALPVLRPGGVLVLLDSLLDGTLADPDHTDRQTRAAAEAEAHLRSLDGITVARLPLGAGCTVITKHGA</sequence>
<reference evidence="4" key="1">
    <citation type="submission" date="2022-04" db="EMBL/GenBank/DDBJ databases">
        <title>Corynebacterium kalidii LD5P10.</title>
        <authorList>
            <person name="Sun J.Q."/>
        </authorList>
    </citation>
    <scope>NUCLEOTIDE SEQUENCE</scope>
    <source>
        <strain evidence="4">LD5P10</strain>
    </source>
</reference>
<dbReference type="InterPro" id="IPR029063">
    <property type="entry name" value="SAM-dependent_MTases_sf"/>
</dbReference>
<dbReference type="AlphaFoldDB" id="A0A9X2B2X9"/>
<dbReference type="GO" id="GO:0008171">
    <property type="term" value="F:O-methyltransferase activity"/>
    <property type="evidence" value="ECO:0007669"/>
    <property type="project" value="InterPro"/>
</dbReference>
<dbReference type="GO" id="GO:0032259">
    <property type="term" value="P:methylation"/>
    <property type="evidence" value="ECO:0007669"/>
    <property type="project" value="UniProtKB-KW"/>
</dbReference>
<keyword evidence="2" id="KW-0808">Transferase</keyword>
<evidence type="ECO:0000313" key="4">
    <source>
        <dbReference type="EMBL" id="MCJ7859305.1"/>
    </source>
</evidence>
<dbReference type="Gene3D" id="3.40.50.150">
    <property type="entry name" value="Vaccinia Virus protein VP39"/>
    <property type="match status" value="1"/>
</dbReference>
<gene>
    <name evidence="4" type="ORF">MUN33_11375</name>
</gene>
<evidence type="ECO:0000313" key="5">
    <source>
        <dbReference type="Proteomes" id="UP001139207"/>
    </source>
</evidence>
<comment type="caution">
    <text evidence="4">The sequence shown here is derived from an EMBL/GenBank/DDBJ whole genome shotgun (WGS) entry which is preliminary data.</text>
</comment>
<dbReference type="InterPro" id="IPR002935">
    <property type="entry name" value="SAM_O-MeTrfase"/>
</dbReference>
<dbReference type="PROSITE" id="PS51682">
    <property type="entry name" value="SAM_OMT_I"/>
    <property type="match status" value="1"/>
</dbReference>
<accession>A0A9X2B2X9</accession>